<evidence type="ECO:0000256" key="8">
    <source>
        <dbReference type="ARBA" id="ARBA00023136"/>
    </source>
</evidence>
<keyword evidence="7" id="KW-1278">Translocase</keyword>
<dbReference type="STRING" id="1908266.BKK55_03695"/>
<feature type="domain" description="Mop" evidence="11">
    <location>
        <begin position="289"/>
        <end position="351"/>
    </location>
</feature>
<feature type="domain" description="ABC transporter" evidence="10">
    <location>
        <begin position="1"/>
        <end position="229"/>
    </location>
</feature>
<keyword evidence="1" id="KW-0813">Transport</keyword>
<keyword evidence="6 12" id="KW-0067">ATP-binding</keyword>
<dbReference type="SMART" id="SM00382">
    <property type="entry name" value="AAA"/>
    <property type="match status" value="1"/>
</dbReference>
<dbReference type="FunFam" id="3.40.50.300:FF:000634">
    <property type="entry name" value="Molybdenum import ATP-binding protein ModC"/>
    <property type="match status" value="1"/>
</dbReference>
<dbReference type="PROSITE" id="PS51866">
    <property type="entry name" value="MOP"/>
    <property type="match status" value="1"/>
</dbReference>
<dbReference type="PANTHER" id="PTHR43514:SF4">
    <property type="entry name" value="ABC TRANSPORTER I FAMILY MEMBER 10"/>
    <property type="match status" value="1"/>
</dbReference>
<dbReference type="InterPro" id="IPR005116">
    <property type="entry name" value="Transp-assoc_OB_typ1"/>
</dbReference>
<dbReference type="Proteomes" id="UP000188541">
    <property type="component" value="Unassembled WGS sequence"/>
</dbReference>
<dbReference type="PROSITE" id="PS50893">
    <property type="entry name" value="ABC_TRANSPORTER_2"/>
    <property type="match status" value="1"/>
</dbReference>
<dbReference type="Pfam" id="PF00005">
    <property type="entry name" value="ABC_tran"/>
    <property type="match status" value="1"/>
</dbReference>
<evidence type="ECO:0000256" key="4">
    <source>
        <dbReference type="ARBA" id="ARBA00022519"/>
    </source>
</evidence>
<evidence type="ECO:0000313" key="13">
    <source>
        <dbReference type="Proteomes" id="UP000188541"/>
    </source>
</evidence>
<dbReference type="InterPro" id="IPR003593">
    <property type="entry name" value="AAA+_ATPase"/>
</dbReference>
<dbReference type="InterPro" id="IPR004606">
    <property type="entry name" value="Mop_domain"/>
</dbReference>
<keyword evidence="5" id="KW-0547">Nucleotide-binding</keyword>
<dbReference type="PANTHER" id="PTHR43514">
    <property type="entry name" value="ABC TRANSPORTER I FAMILY MEMBER 10"/>
    <property type="match status" value="1"/>
</dbReference>
<dbReference type="Gene3D" id="3.40.50.300">
    <property type="entry name" value="P-loop containing nucleotide triphosphate hydrolases"/>
    <property type="match status" value="1"/>
</dbReference>
<evidence type="ECO:0000313" key="12">
    <source>
        <dbReference type="EMBL" id="OOF57807.1"/>
    </source>
</evidence>
<evidence type="ECO:0000256" key="1">
    <source>
        <dbReference type="ARBA" id="ARBA00022448"/>
    </source>
</evidence>
<keyword evidence="4" id="KW-0997">Cell inner membrane</keyword>
<evidence type="ECO:0000256" key="9">
    <source>
        <dbReference type="PROSITE-ProRule" id="PRU01213"/>
    </source>
</evidence>
<dbReference type="OrthoDB" id="9802264at2"/>
<evidence type="ECO:0000256" key="6">
    <source>
        <dbReference type="ARBA" id="ARBA00022840"/>
    </source>
</evidence>
<sequence>MLQINVKKQLGQLALQANLSIPEQGVTAIFGLSGSGKTSLINLVAGLIQPDEGFIQLNDRTLVDIETQVYIPVHQRKIGYVFQDARLFPHYNVKGNLRYGMKNIQKEDFDYIVELLGIGHLLKRYPITLSGGEKQRVAIGRALLADPDILLMDEPLSALDVPRKRELMHYLERLSQEINIPILYVTHSLDELLRLADLVVLMENGKVKAYDSVERIWNSAIFAPWKEENEQSSVLALPVHLHNPPYKMTALSLGEQLLWINQVNAEAGEPVRICIYSSDVSIALQKSQQTSIRNILHGQIAQIDIQDSRVDIAVLIEGHKIWASISKWAQTELRFMMGMNVYLQIKAISVV</sequence>
<keyword evidence="8" id="KW-0472">Membrane</keyword>
<dbReference type="RefSeq" id="WP_077550627.1">
    <property type="nucleotide sequence ID" value="NZ_MLHO01000019.1"/>
</dbReference>
<accession>A0A1V3JN23</accession>
<name>A0A1V3JN23_9PAST</name>
<dbReference type="SUPFAM" id="SSF52540">
    <property type="entry name" value="P-loop containing nucleoside triphosphate hydrolases"/>
    <property type="match status" value="1"/>
</dbReference>
<dbReference type="NCBIfam" id="NF008355">
    <property type="entry name" value="PRK11144.1"/>
    <property type="match status" value="1"/>
</dbReference>
<evidence type="ECO:0000259" key="10">
    <source>
        <dbReference type="PROSITE" id="PS50893"/>
    </source>
</evidence>
<organism evidence="12 13">
    <name type="scientific">Rodentibacter genomosp. 2</name>
    <dbReference type="NCBI Taxonomy" id="1908266"/>
    <lineage>
        <taxon>Bacteria</taxon>
        <taxon>Pseudomonadati</taxon>
        <taxon>Pseudomonadota</taxon>
        <taxon>Gammaproteobacteria</taxon>
        <taxon>Pasteurellales</taxon>
        <taxon>Pasteurellaceae</taxon>
        <taxon>Rodentibacter</taxon>
    </lineage>
</organism>
<keyword evidence="3 9" id="KW-0500">Molybdenum</keyword>
<dbReference type="InterPro" id="IPR050334">
    <property type="entry name" value="Molybdenum_import_ModC"/>
</dbReference>
<dbReference type="GO" id="GO:0016887">
    <property type="term" value="F:ATP hydrolysis activity"/>
    <property type="evidence" value="ECO:0007669"/>
    <property type="project" value="InterPro"/>
</dbReference>
<evidence type="ECO:0000256" key="2">
    <source>
        <dbReference type="ARBA" id="ARBA00022475"/>
    </source>
</evidence>
<dbReference type="GO" id="GO:0015098">
    <property type="term" value="F:molybdate ion transmembrane transporter activity"/>
    <property type="evidence" value="ECO:0007669"/>
    <property type="project" value="InterPro"/>
</dbReference>
<comment type="caution">
    <text evidence="12">The sequence shown here is derived from an EMBL/GenBank/DDBJ whole genome shotgun (WGS) entry which is preliminary data.</text>
</comment>
<dbReference type="PROSITE" id="PS00211">
    <property type="entry name" value="ABC_TRANSPORTER_1"/>
    <property type="match status" value="1"/>
</dbReference>
<dbReference type="EMBL" id="MLHO01000019">
    <property type="protein sequence ID" value="OOF57807.1"/>
    <property type="molecule type" value="Genomic_DNA"/>
</dbReference>
<dbReference type="InterPro" id="IPR008995">
    <property type="entry name" value="Mo/tungstate-bd_C_term_dom"/>
</dbReference>
<reference evidence="12 13" key="1">
    <citation type="submission" date="2016-10" db="EMBL/GenBank/DDBJ databases">
        <title>Rodentibacter gen. nov. and new species.</title>
        <authorList>
            <person name="Christensen H."/>
        </authorList>
    </citation>
    <scope>NUCLEOTIDE SEQUENCE [LARGE SCALE GENOMIC DNA]</scope>
    <source>
        <strain evidence="12 13">1996246016</strain>
    </source>
</reference>
<dbReference type="InterPro" id="IPR011868">
    <property type="entry name" value="ModC_ABC_ATP-bd"/>
</dbReference>
<dbReference type="NCBIfam" id="TIGR02142">
    <property type="entry name" value="modC_ABC"/>
    <property type="match status" value="1"/>
</dbReference>
<dbReference type="InterPro" id="IPR027417">
    <property type="entry name" value="P-loop_NTPase"/>
</dbReference>
<evidence type="ECO:0000256" key="3">
    <source>
        <dbReference type="ARBA" id="ARBA00022505"/>
    </source>
</evidence>
<dbReference type="GO" id="GO:0140359">
    <property type="term" value="F:ABC-type transporter activity"/>
    <property type="evidence" value="ECO:0007669"/>
    <property type="project" value="InterPro"/>
</dbReference>
<dbReference type="GO" id="GO:0005524">
    <property type="term" value="F:ATP binding"/>
    <property type="evidence" value="ECO:0007669"/>
    <property type="project" value="UniProtKB-KW"/>
</dbReference>
<evidence type="ECO:0000256" key="7">
    <source>
        <dbReference type="ARBA" id="ARBA00022967"/>
    </source>
</evidence>
<dbReference type="GO" id="GO:0016020">
    <property type="term" value="C:membrane"/>
    <property type="evidence" value="ECO:0007669"/>
    <property type="project" value="InterPro"/>
</dbReference>
<dbReference type="Gene3D" id="2.40.50.100">
    <property type="match status" value="1"/>
</dbReference>
<dbReference type="InterPro" id="IPR017871">
    <property type="entry name" value="ABC_transporter-like_CS"/>
</dbReference>
<dbReference type="InterPro" id="IPR003439">
    <property type="entry name" value="ABC_transporter-like_ATP-bd"/>
</dbReference>
<evidence type="ECO:0000259" key="11">
    <source>
        <dbReference type="PROSITE" id="PS51866"/>
    </source>
</evidence>
<protein>
    <submittedName>
        <fullName evidence="12">Molybdenum ABC transporter ATP-binding protein</fullName>
    </submittedName>
</protein>
<keyword evidence="2" id="KW-1003">Cell membrane</keyword>
<gene>
    <name evidence="12" type="ORF">BKK55_03695</name>
</gene>
<keyword evidence="13" id="KW-1185">Reference proteome</keyword>
<dbReference type="Pfam" id="PF03459">
    <property type="entry name" value="TOBE"/>
    <property type="match status" value="1"/>
</dbReference>
<dbReference type="SUPFAM" id="SSF50331">
    <property type="entry name" value="MOP-like"/>
    <property type="match status" value="1"/>
</dbReference>
<dbReference type="AlphaFoldDB" id="A0A1V3JN23"/>
<proteinExistence type="predicted"/>
<evidence type="ECO:0000256" key="5">
    <source>
        <dbReference type="ARBA" id="ARBA00022741"/>
    </source>
</evidence>